<name>A0A9W6RUC3_9ACTN</name>
<dbReference type="Gene3D" id="1.10.472.50">
    <property type="entry name" value="HD-domain/PDEase-like"/>
    <property type="match status" value="1"/>
</dbReference>
<dbReference type="Proteomes" id="UP001165135">
    <property type="component" value="Unassembled WGS sequence"/>
</dbReference>
<dbReference type="Gene3D" id="1.20.58.1910">
    <property type="match status" value="1"/>
</dbReference>
<dbReference type="InterPro" id="IPR006674">
    <property type="entry name" value="HD_domain"/>
</dbReference>
<feature type="domain" description="HD" evidence="1">
    <location>
        <begin position="41"/>
        <end position="144"/>
    </location>
</feature>
<evidence type="ECO:0000313" key="2">
    <source>
        <dbReference type="EMBL" id="GLY80080.1"/>
    </source>
</evidence>
<dbReference type="PROSITE" id="PS51831">
    <property type="entry name" value="HD"/>
    <property type="match status" value="1"/>
</dbReference>
<accession>A0A9W6RUC3</accession>
<dbReference type="EMBL" id="BSTJ01000013">
    <property type="protein sequence ID" value="GLY80080.1"/>
    <property type="molecule type" value="Genomic_DNA"/>
</dbReference>
<protein>
    <submittedName>
        <fullName evidence="2">Phosphohydrolase</fullName>
    </submittedName>
</protein>
<proteinExistence type="predicted"/>
<dbReference type="AlphaFoldDB" id="A0A9W6RUC3"/>
<gene>
    <name evidence="2" type="ORF">Airi01_083470</name>
</gene>
<dbReference type="SMART" id="SM00471">
    <property type="entry name" value="HDc"/>
    <property type="match status" value="1"/>
</dbReference>
<organism evidence="2 3">
    <name type="scientific">Actinoallomurus iriomotensis</name>
    <dbReference type="NCBI Taxonomy" id="478107"/>
    <lineage>
        <taxon>Bacteria</taxon>
        <taxon>Bacillati</taxon>
        <taxon>Actinomycetota</taxon>
        <taxon>Actinomycetes</taxon>
        <taxon>Streptosporangiales</taxon>
        <taxon>Thermomonosporaceae</taxon>
        <taxon>Actinoallomurus</taxon>
    </lineage>
</organism>
<dbReference type="CDD" id="cd00077">
    <property type="entry name" value="HDc"/>
    <property type="match status" value="1"/>
</dbReference>
<dbReference type="InterPro" id="IPR003607">
    <property type="entry name" value="HD/PDEase_dom"/>
</dbReference>
<evidence type="ECO:0000313" key="3">
    <source>
        <dbReference type="Proteomes" id="UP001165135"/>
    </source>
</evidence>
<reference evidence="2" key="1">
    <citation type="submission" date="2023-03" db="EMBL/GenBank/DDBJ databases">
        <title>Actinoallomurus iriomotensis NBRC 103681.</title>
        <authorList>
            <person name="Ichikawa N."/>
            <person name="Sato H."/>
            <person name="Tonouchi N."/>
        </authorList>
    </citation>
    <scope>NUCLEOTIDE SEQUENCE</scope>
    <source>
        <strain evidence="2">NBRC 103681</strain>
    </source>
</reference>
<dbReference type="PANTHER" id="PTHR33594:SF1">
    <property type="entry name" value="HD_PDEASE DOMAIN-CONTAINING PROTEIN"/>
    <property type="match status" value="1"/>
</dbReference>
<sequence>MGIVSVRFQQAAGVVLDRGEVIERTAAFVRSRLHSDSSGHDWWHVERVRGLALLLGRREGADEYITELAALLHDVSDYKFNGGDLDEGSRVSYDLLRDLGESEACARSVAEVVRNVSFTGAGSVSRMRTIEGMVVQDADRLDAMGAIGIARAFAYGAVKGEAMFDPDQAPHLHASEAEYLARDGSTINHFYEKLLLLKDRMNTESGRSFAERRHRVIEAFVHDFVAEWRLEDLPEL</sequence>
<dbReference type="SUPFAM" id="SSF109604">
    <property type="entry name" value="HD-domain/PDEase-like"/>
    <property type="match status" value="1"/>
</dbReference>
<evidence type="ECO:0000259" key="1">
    <source>
        <dbReference type="PROSITE" id="PS51831"/>
    </source>
</evidence>
<dbReference type="Pfam" id="PF01966">
    <property type="entry name" value="HD"/>
    <property type="match status" value="1"/>
</dbReference>
<dbReference type="PANTHER" id="PTHR33594">
    <property type="entry name" value="SUPERFAMILY HYDROLASE, PUTATIVE (AFU_ORTHOLOGUE AFUA_1G03035)-RELATED"/>
    <property type="match status" value="1"/>
</dbReference>
<comment type="caution">
    <text evidence="2">The sequence shown here is derived from an EMBL/GenBank/DDBJ whole genome shotgun (WGS) entry which is preliminary data.</text>
</comment>